<dbReference type="EMBL" id="JBHEZY010000014">
    <property type="protein sequence ID" value="MFC1434756.1"/>
    <property type="molecule type" value="Genomic_DNA"/>
</dbReference>
<name>A0ABV6X942_9ACTN</name>
<evidence type="ECO:0000259" key="3">
    <source>
        <dbReference type="Pfam" id="PF13462"/>
    </source>
</evidence>
<feature type="transmembrane region" description="Helical" evidence="2">
    <location>
        <begin position="34"/>
        <end position="55"/>
    </location>
</feature>
<feature type="domain" description="Thioredoxin-like fold" evidence="3">
    <location>
        <begin position="83"/>
        <end position="229"/>
    </location>
</feature>
<keyword evidence="2" id="KW-0812">Transmembrane</keyword>
<feature type="compositionally biased region" description="Basic residues" evidence="1">
    <location>
        <begin position="1"/>
        <end position="10"/>
    </location>
</feature>
<evidence type="ECO:0000256" key="2">
    <source>
        <dbReference type="SAM" id="Phobius"/>
    </source>
</evidence>
<dbReference type="InterPro" id="IPR012336">
    <property type="entry name" value="Thioredoxin-like_fold"/>
</dbReference>
<protein>
    <submittedName>
        <fullName evidence="4">DsbA family protein</fullName>
    </submittedName>
</protein>
<dbReference type="Proteomes" id="UP001592530">
    <property type="component" value="Unassembled WGS sequence"/>
</dbReference>
<dbReference type="RefSeq" id="WP_380557269.1">
    <property type="nucleotide sequence ID" value="NZ_JBHEZY010000014.1"/>
</dbReference>
<evidence type="ECO:0000313" key="5">
    <source>
        <dbReference type="Proteomes" id="UP001592530"/>
    </source>
</evidence>
<sequence length="269" mass="27575">MKRSVGKKTKNAPSGTDTAAAAGTAPKASHTRRWIGAAAMVVVVFAAAGAVGAVVRDHSAKKLTPPTSGTGPSHLAVPVSGHTPVTLTLYEDLRDPASATFEQTYRPTLDRLLASGTVKLLYREVADVDAAKGGTGSLNAANALGCAQDAGHFSAYRTVLLANQPSADTDAFADKAQLIALSKQVKKLDTDVFRNCVDSGAHNVWVKDSTSDFASANLGSVPVLTMQATGQDTARTVIGGSAQLTPEKLFSLVIDAATTATPSATPSAS</sequence>
<dbReference type="SUPFAM" id="SSF52833">
    <property type="entry name" value="Thioredoxin-like"/>
    <property type="match status" value="1"/>
</dbReference>
<gene>
    <name evidence="4" type="ORF">ACEZDB_29350</name>
</gene>
<keyword evidence="2" id="KW-1133">Transmembrane helix</keyword>
<feature type="region of interest" description="Disordered" evidence="1">
    <location>
        <begin position="1"/>
        <end position="27"/>
    </location>
</feature>
<dbReference type="Pfam" id="PF13462">
    <property type="entry name" value="Thioredoxin_4"/>
    <property type="match status" value="1"/>
</dbReference>
<reference evidence="4 5" key="1">
    <citation type="submission" date="2024-09" db="EMBL/GenBank/DDBJ databases">
        <authorList>
            <person name="Lee S.D."/>
        </authorList>
    </citation>
    <scope>NUCLEOTIDE SEQUENCE [LARGE SCALE GENOMIC DNA]</scope>
    <source>
        <strain evidence="4 5">N1-3</strain>
    </source>
</reference>
<evidence type="ECO:0000313" key="4">
    <source>
        <dbReference type="EMBL" id="MFC1434756.1"/>
    </source>
</evidence>
<dbReference type="Gene3D" id="3.40.30.10">
    <property type="entry name" value="Glutaredoxin"/>
    <property type="match status" value="1"/>
</dbReference>
<accession>A0ABV6X942</accession>
<organism evidence="4 5">
    <name type="scientific">Streptacidiphilus alkalitolerans</name>
    <dbReference type="NCBI Taxonomy" id="3342712"/>
    <lineage>
        <taxon>Bacteria</taxon>
        <taxon>Bacillati</taxon>
        <taxon>Actinomycetota</taxon>
        <taxon>Actinomycetes</taxon>
        <taxon>Kitasatosporales</taxon>
        <taxon>Streptomycetaceae</taxon>
        <taxon>Streptacidiphilus</taxon>
    </lineage>
</organism>
<feature type="compositionally biased region" description="Low complexity" evidence="1">
    <location>
        <begin position="12"/>
        <end position="27"/>
    </location>
</feature>
<comment type="caution">
    <text evidence="4">The sequence shown here is derived from an EMBL/GenBank/DDBJ whole genome shotgun (WGS) entry which is preliminary data.</text>
</comment>
<proteinExistence type="predicted"/>
<evidence type="ECO:0000256" key="1">
    <source>
        <dbReference type="SAM" id="MobiDB-lite"/>
    </source>
</evidence>
<dbReference type="InterPro" id="IPR036249">
    <property type="entry name" value="Thioredoxin-like_sf"/>
</dbReference>
<keyword evidence="2" id="KW-0472">Membrane</keyword>